<feature type="compositionally biased region" description="Basic and acidic residues" evidence="3">
    <location>
        <begin position="318"/>
        <end position="339"/>
    </location>
</feature>
<dbReference type="EMBL" id="MU006795">
    <property type="protein sequence ID" value="KAF2636990.1"/>
    <property type="molecule type" value="Genomic_DNA"/>
</dbReference>
<feature type="compositionally biased region" description="Gly residues" evidence="3">
    <location>
        <begin position="371"/>
        <end position="385"/>
    </location>
</feature>
<gene>
    <name evidence="5" type="ORF">P280DRAFT_408079</name>
</gene>
<feature type="compositionally biased region" description="Basic and acidic residues" evidence="3">
    <location>
        <begin position="156"/>
        <end position="177"/>
    </location>
</feature>
<evidence type="ECO:0000256" key="3">
    <source>
        <dbReference type="SAM" id="MobiDB-lite"/>
    </source>
</evidence>
<feature type="compositionally biased region" description="Low complexity" evidence="3">
    <location>
        <begin position="207"/>
        <end position="232"/>
    </location>
</feature>
<name>A0A6A6RNP4_9PLEO</name>
<dbReference type="PROSITE" id="PS50961">
    <property type="entry name" value="HTH_LA"/>
    <property type="match status" value="1"/>
</dbReference>
<reference evidence="5" key="1">
    <citation type="journal article" date="2020" name="Stud. Mycol.">
        <title>101 Dothideomycetes genomes: a test case for predicting lifestyles and emergence of pathogens.</title>
        <authorList>
            <person name="Haridas S."/>
            <person name="Albert R."/>
            <person name="Binder M."/>
            <person name="Bloem J."/>
            <person name="Labutti K."/>
            <person name="Salamov A."/>
            <person name="Andreopoulos B."/>
            <person name="Baker S."/>
            <person name="Barry K."/>
            <person name="Bills G."/>
            <person name="Bluhm B."/>
            <person name="Cannon C."/>
            <person name="Castanera R."/>
            <person name="Culley D."/>
            <person name="Daum C."/>
            <person name="Ezra D."/>
            <person name="Gonzalez J."/>
            <person name="Henrissat B."/>
            <person name="Kuo A."/>
            <person name="Liang C."/>
            <person name="Lipzen A."/>
            <person name="Lutzoni F."/>
            <person name="Magnuson J."/>
            <person name="Mondo S."/>
            <person name="Nolan M."/>
            <person name="Ohm R."/>
            <person name="Pangilinan J."/>
            <person name="Park H.-J."/>
            <person name="Ramirez L."/>
            <person name="Alfaro M."/>
            <person name="Sun H."/>
            <person name="Tritt A."/>
            <person name="Yoshinaga Y."/>
            <person name="Zwiers L.-H."/>
            <person name="Turgeon B."/>
            <person name="Goodwin S."/>
            <person name="Spatafora J."/>
            <person name="Crous P."/>
            <person name="Grigoriev I."/>
        </authorList>
    </citation>
    <scope>NUCLEOTIDE SEQUENCE</scope>
    <source>
        <strain evidence="5">CBS 473.64</strain>
    </source>
</reference>
<feature type="compositionally biased region" description="Polar residues" evidence="3">
    <location>
        <begin position="463"/>
        <end position="485"/>
    </location>
</feature>
<feature type="compositionally biased region" description="Basic and acidic residues" evidence="3">
    <location>
        <begin position="243"/>
        <end position="293"/>
    </location>
</feature>
<dbReference type="AlphaFoldDB" id="A0A6A6RNP4"/>
<accession>A0A6A6RNP4</accession>
<feature type="compositionally biased region" description="Basic and acidic residues" evidence="3">
    <location>
        <begin position="409"/>
        <end position="424"/>
    </location>
</feature>
<feature type="compositionally biased region" description="Polar residues" evidence="3">
    <location>
        <begin position="512"/>
        <end position="527"/>
    </location>
</feature>
<evidence type="ECO:0000313" key="5">
    <source>
        <dbReference type="EMBL" id="KAF2636990.1"/>
    </source>
</evidence>
<dbReference type="OrthoDB" id="340227at2759"/>
<dbReference type="GO" id="GO:0000339">
    <property type="term" value="F:RNA cap binding"/>
    <property type="evidence" value="ECO:0007669"/>
    <property type="project" value="InterPro"/>
</dbReference>
<feature type="compositionally biased region" description="Low complexity" evidence="3">
    <location>
        <begin position="90"/>
        <end position="109"/>
    </location>
</feature>
<protein>
    <recommendedName>
        <fullName evidence="4">HTH La-type RNA-binding domain-containing protein</fullName>
    </recommendedName>
</protein>
<feature type="compositionally biased region" description="Polar residues" evidence="3">
    <location>
        <begin position="579"/>
        <end position="595"/>
    </location>
</feature>
<dbReference type="GO" id="GO:0048255">
    <property type="term" value="P:mRNA stabilization"/>
    <property type="evidence" value="ECO:0007669"/>
    <property type="project" value="InterPro"/>
</dbReference>
<feature type="domain" description="HTH La-type RNA-binding" evidence="4">
    <location>
        <begin position="641"/>
        <end position="732"/>
    </location>
</feature>
<feature type="compositionally biased region" description="Basic and acidic residues" evidence="3">
    <location>
        <begin position="489"/>
        <end position="503"/>
    </location>
</feature>
<evidence type="ECO:0000256" key="1">
    <source>
        <dbReference type="ARBA" id="ARBA00022884"/>
    </source>
</evidence>
<dbReference type="InterPro" id="IPR006630">
    <property type="entry name" value="La_HTH"/>
</dbReference>
<evidence type="ECO:0000259" key="4">
    <source>
        <dbReference type="PROSITE" id="PS50961"/>
    </source>
</evidence>
<feature type="compositionally biased region" description="Polar residues" evidence="3">
    <location>
        <begin position="871"/>
        <end position="882"/>
    </location>
</feature>
<feature type="region of interest" description="Disordered" evidence="3">
    <location>
        <begin position="25"/>
        <end position="595"/>
    </location>
</feature>
<dbReference type="Pfam" id="PF21071">
    <property type="entry name" value="LARP1_HEAT"/>
    <property type="match status" value="1"/>
</dbReference>
<evidence type="ECO:0000313" key="6">
    <source>
        <dbReference type="Proteomes" id="UP000799753"/>
    </source>
</evidence>
<dbReference type="CDD" id="cd07323">
    <property type="entry name" value="LAM"/>
    <property type="match status" value="1"/>
</dbReference>
<dbReference type="SMART" id="SM00684">
    <property type="entry name" value="DM15"/>
    <property type="match status" value="2"/>
</dbReference>
<dbReference type="Proteomes" id="UP000799753">
    <property type="component" value="Unassembled WGS sequence"/>
</dbReference>
<organism evidence="5 6">
    <name type="scientific">Massarina eburnea CBS 473.64</name>
    <dbReference type="NCBI Taxonomy" id="1395130"/>
    <lineage>
        <taxon>Eukaryota</taxon>
        <taxon>Fungi</taxon>
        <taxon>Dikarya</taxon>
        <taxon>Ascomycota</taxon>
        <taxon>Pezizomycotina</taxon>
        <taxon>Dothideomycetes</taxon>
        <taxon>Pleosporomycetidae</taxon>
        <taxon>Pleosporales</taxon>
        <taxon>Massarineae</taxon>
        <taxon>Massarinaceae</taxon>
        <taxon>Massarina</taxon>
    </lineage>
</organism>
<dbReference type="Gene3D" id="1.10.10.10">
    <property type="entry name" value="Winged helix-like DNA-binding domain superfamily/Winged helix DNA-binding domain"/>
    <property type="match status" value="1"/>
</dbReference>
<dbReference type="InterPro" id="IPR036388">
    <property type="entry name" value="WH-like_DNA-bd_sf"/>
</dbReference>
<keyword evidence="6" id="KW-1185">Reference proteome</keyword>
<evidence type="ECO:0000256" key="2">
    <source>
        <dbReference type="PROSITE-ProRule" id="PRU00332"/>
    </source>
</evidence>
<feature type="compositionally biased region" description="Polar residues" evidence="3">
    <location>
        <begin position="127"/>
        <end position="148"/>
    </location>
</feature>
<dbReference type="InterPro" id="IPR006607">
    <property type="entry name" value="DM15"/>
</dbReference>
<dbReference type="Pfam" id="PF05383">
    <property type="entry name" value="La"/>
    <property type="match status" value="1"/>
</dbReference>
<sequence length="1083" mass="116178">MASTAPQRSGSEAAVPATFSYAQAAKGLSAPPSSAASKPTSGSATPAKDSQVSTAPAAVMNWADDAEANHGRSESTASSHEPRTQPPAPASKAAPEPQASSAASVVSSPDLGASTASTVTKDDDVSSIPNTSSDSTWDNKSQASTSVDKSVGSIDKPAEKGEGKKGKGKGKNAERVPAKPLQEAPVPVVNIWKIRAEEAKAKAVQRPASTKSAGAAGAGAPNGAPQGPATANQSKAAPVTDVGSKEKTLNGEGKAKGREEEKGSHIRKDSRLEGDADKAKKTVKGRPQEKELRPAQPVLPLMPARDQEAWPTPETAVDEERKKANEKNDKPEPDHKESSAPKTKWNKLHINPTVVFNTPMPNGAASRRGGRGAGRGGPQVGGRTGGFEPSNAVQAEKDGSAGASQSHGDQLKRGRADGPARDVSPKGSAGLVVKDKVTTTNGEKFTKTAGSDAEAPSKRPGDSTANFPVSGQNSSFPRQYPTSRPTKGRRGDFQGQERRKDGETASPVKENGTFNGRQNSTANQMEAQENGEQRPSSFVDGQVPHSKRNDRQFGSFSGRERRGGPLSPTAFTPDPNAYFSPQQNRYRNGPRSQSVTNDNIFRMPGQYGGGPPVPPLQTYIPGPYDYSMPPPMSAVPFGNFGMDPYSLFSMVTMQMQYYFSLENLLKDMYLRKHMDAKGFVFLGVIAEFNRIKQLTTDLELIKLVCHQSRIIDFRIGHDGKERLRCQEGWEQWVLPVADRDASAQNDGPEETYNPPVPQPHGFEQNAAPRFPEMPASAGAAFGNDGAFPAINGFHPGASQHISIHSKENLPNDSVEGVNGTAIPNGHSVDNATKAVSAEPDSFSDEQVESLTVVVRTQGQSAMPALPPATIRTFSNGSLNSRSGVPDASEKTSGRPASVKANGTVPNHPQRTDSPFSSTSDATPVRLYWVKDNDSPVDVVPADSSHEIYSILRSKALQQRQNAPPGSCPYDMDVLYQFWSHFLIRNFNTRMYDEFRNFAFEDAANLSEVGLANLVKFYGEASLSHGLIRERVVHDYIELVRSESGHRRPAFKQLQSAMRNESLEPRNRQRLNDLLGDEVLASLG</sequence>
<dbReference type="SUPFAM" id="SSF46785">
    <property type="entry name" value="Winged helix' DNA-binding domain"/>
    <property type="match status" value="1"/>
</dbReference>
<feature type="compositionally biased region" description="Low complexity" evidence="3">
    <location>
        <begin position="25"/>
        <end position="47"/>
    </location>
</feature>
<dbReference type="InterPro" id="IPR036390">
    <property type="entry name" value="WH_DNA-bd_sf"/>
</dbReference>
<feature type="region of interest" description="Disordered" evidence="3">
    <location>
        <begin position="740"/>
        <end position="767"/>
    </location>
</feature>
<feature type="compositionally biased region" description="Polar residues" evidence="3">
    <location>
        <begin position="903"/>
        <end position="919"/>
    </location>
</feature>
<feature type="region of interest" description="Disordered" evidence="3">
    <location>
        <begin position="865"/>
        <end position="919"/>
    </location>
</feature>
<proteinExistence type="predicted"/>
<keyword evidence="1 2" id="KW-0694">RNA-binding</keyword>
<dbReference type="SMART" id="SM00715">
    <property type="entry name" value="LA"/>
    <property type="match status" value="1"/>
</dbReference>